<keyword evidence="5" id="KW-0479">Metal-binding</keyword>
<keyword evidence="10 14" id="KW-0040">ANK repeat</keyword>
<evidence type="ECO:0000256" key="3">
    <source>
        <dbReference type="ARBA" id="ARBA00022483"/>
    </source>
</evidence>
<evidence type="ECO:0000256" key="12">
    <source>
        <dbReference type="ARBA" id="ARBA00023273"/>
    </source>
</evidence>
<dbReference type="Pfam" id="PF01753">
    <property type="entry name" value="zf-MYND"/>
    <property type="match status" value="1"/>
</dbReference>
<evidence type="ECO:0000256" key="15">
    <source>
        <dbReference type="PROSITE-ProRule" id="PRU00134"/>
    </source>
</evidence>
<organism evidence="17">
    <name type="scientific">Medioppia subpectinata</name>
    <dbReference type="NCBI Taxonomy" id="1979941"/>
    <lineage>
        <taxon>Eukaryota</taxon>
        <taxon>Metazoa</taxon>
        <taxon>Ecdysozoa</taxon>
        <taxon>Arthropoda</taxon>
        <taxon>Chelicerata</taxon>
        <taxon>Arachnida</taxon>
        <taxon>Acari</taxon>
        <taxon>Acariformes</taxon>
        <taxon>Sarcoptiformes</taxon>
        <taxon>Oribatida</taxon>
        <taxon>Brachypylina</taxon>
        <taxon>Oppioidea</taxon>
        <taxon>Oppiidae</taxon>
        <taxon>Medioppia</taxon>
    </lineage>
</organism>
<dbReference type="PROSITE" id="PS50088">
    <property type="entry name" value="ANK_REPEAT"/>
    <property type="match status" value="2"/>
</dbReference>
<dbReference type="OrthoDB" id="10257049at2759"/>
<dbReference type="AlphaFoldDB" id="A0A7R9KVX0"/>
<evidence type="ECO:0000256" key="6">
    <source>
        <dbReference type="ARBA" id="ARBA00022737"/>
    </source>
</evidence>
<proteinExistence type="predicted"/>
<gene>
    <name evidence="17" type="ORF">OSB1V03_LOCUS9470</name>
</gene>
<dbReference type="PANTHER" id="PTHR24150:SF8">
    <property type="entry name" value="ANKYRIN REPEAT AND MYND DOMAIN-CONTAINING PROTEIN 2"/>
    <property type="match status" value="1"/>
</dbReference>
<evidence type="ECO:0000256" key="5">
    <source>
        <dbReference type="ARBA" id="ARBA00022723"/>
    </source>
</evidence>
<evidence type="ECO:0000313" key="18">
    <source>
        <dbReference type="Proteomes" id="UP000759131"/>
    </source>
</evidence>
<keyword evidence="3" id="KW-0268">Exocytosis</keyword>
<evidence type="ECO:0000256" key="11">
    <source>
        <dbReference type="ARBA" id="ARBA00023069"/>
    </source>
</evidence>
<dbReference type="GO" id="GO:0044218">
    <property type="term" value="C:other organism cell membrane"/>
    <property type="evidence" value="ECO:0007669"/>
    <property type="project" value="UniProtKB-KW"/>
</dbReference>
<dbReference type="InterPro" id="IPR052452">
    <property type="entry name" value="Ankyrin-MYND_dom_contain_2"/>
</dbReference>
<dbReference type="PROSITE" id="PS50865">
    <property type="entry name" value="ZF_MYND_2"/>
    <property type="match status" value="1"/>
</dbReference>
<protein>
    <recommendedName>
        <fullName evidence="16">MYND-type domain-containing protein</fullName>
    </recommendedName>
</protein>
<evidence type="ECO:0000256" key="4">
    <source>
        <dbReference type="ARBA" id="ARBA00022537"/>
    </source>
</evidence>
<dbReference type="Pfam" id="PF12796">
    <property type="entry name" value="Ank_2"/>
    <property type="match status" value="1"/>
</dbReference>
<dbReference type="Gene3D" id="6.10.140.2220">
    <property type="match status" value="1"/>
</dbReference>
<dbReference type="SMART" id="SM00248">
    <property type="entry name" value="ANK"/>
    <property type="match status" value="2"/>
</dbReference>
<keyword evidence="12" id="KW-0966">Cell projection</keyword>
<name>A0A7R9KVX0_9ACAR</name>
<evidence type="ECO:0000313" key="17">
    <source>
        <dbReference type="EMBL" id="CAD7629053.1"/>
    </source>
</evidence>
<keyword evidence="18" id="KW-1185">Reference proteome</keyword>
<evidence type="ECO:0000256" key="10">
    <source>
        <dbReference type="ARBA" id="ARBA00023043"/>
    </source>
</evidence>
<dbReference type="GO" id="GO:0005929">
    <property type="term" value="C:cilium"/>
    <property type="evidence" value="ECO:0007669"/>
    <property type="project" value="UniProtKB-SubCell"/>
</dbReference>
<evidence type="ECO:0000256" key="1">
    <source>
        <dbReference type="ARBA" id="ARBA00004138"/>
    </source>
</evidence>
<dbReference type="EMBL" id="CAJPIZ010006399">
    <property type="protein sequence ID" value="CAG2109483.1"/>
    <property type="molecule type" value="Genomic_DNA"/>
</dbReference>
<dbReference type="PROSITE" id="PS01360">
    <property type="entry name" value="ZF_MYND_1"/>
    <property type="match status" value="1"/>
</dbReference>
<comment type="subcellular location">
    <subcellularLocation>
        <location evidence="1">Cell projection</location>
        <location evidence="1">Cilium</location>
    </subcellularLocation>
    <subcellularLocation>
        <location evidence="2">Target cell membrane</location>
    </subcellularLocation>
</comment>
<keyword evidence="8" id="KW-0862">Zinc</keyword>
<evidence type="ECO:0000256" key="2">
    <source>
        <dbReference type="ARBA" id="ARBA00004175"/>
    </source>
</evidence>
<dbReference type="PROSITE" id="PS50297">
    <property type="entry name" value="ANK_REP_REGION"/>
    <property type="match status" value="2"/>
</dbReference>
<dbReference type="SUPFAM" id="SSF144232">
    <property type="entry name" value="HIT/MYND zinc finger-like"/>
    <property type="match status" value="1"/>
</dbReference>
<dbReference type="PANTHER" id="PTHR24150">
    <property type="entry name" value="ANKYRIN REPEAT AND MYND DOMAIN-CONTAINING PROTEIN 2"/>
    <property type="match status" value="1"/>
</dbReference>
<evidence type="ECO:0000256" key="14">
    <source>
        <dbReference type="PROSITE-ProRule" id="PRU00023"/>
    </source>
</evidence>
<dbReference type="GO" id="GO:0006887">
    <property type="term" value="P:exocytosis"/>
    <property type="evidence" value="ECO:0007669"/>
    <property type="project" value="UniProtKB-KW"/>
</dbReference>
<keyword evidence="7 15" id="KW-0863">Zinc-finger</keyword>
<evidence type="ECO:0000256" key="13">
    <source>
        <dbReference type="ARBA" id="ARBA00023298"/>
    </source>
</evidence>
<evidence type="ECO:0000256" key="7">
    <source>
        <dbReference type="ARBA" id="ARBA00022771"/>
    </source>
</evidence>
<dbReference type="EMBL" id="OC860974">
    <property type="protein sequence ID" value="CAD7629053.1"/>
    <property type="molecule type" value="Genomic_DNA"/>
</dbReference>
<dbReference type="GO" id="GO:0044231">
    <property type="term" value="C:host cell presynaptic membrane"/>
    <property type="evidence" value="ECO:0007669"/>
    <property type="project" value="UniProtKB-KW"/>
</dbReference>
<keyword evidence="9" id="KW-0638">Presynaptic neurotoxin</keyword>
<sequence>MVASMSDLSQNEKLLIQKICENNLEEVKQLLNESDVRINCCDENGMNGLQHAAYKGNDHICHYLVERGADVNNSQQIQGYTALMFAALGGHHSVVNLLLDSGAHIRAVNSVNRNAAQMAAFVGQHSAVAIINNYIPREDIDYYTRVHGLETEPRLSARLATPLHSFVRQTNIHPIRIGLFLKNNWILIENVNKLIKVLEMICEKQFKDKQNEMISLKIHYLAHLHKELLKDYNKDIKHTKEDNNKRLEQVLKTWLKGRESDGFPVFLEQLLRQSIREYPYHECALFQQLIRTLSTVEIGSEPSALSILSQAINGQKGFDDESLVCSTCGDTTPTKRCSKCRQTSYCNIDCQRLHWSSHKKLCKLPETTD</sequence>
<reference evidence="17" key="1">
    <citation type="submission" date="2020-11" db="EMBL/GenBank/DDBJ databases">
        <authorList>
            <person name="Tran Van P."/>
        </authorList>
    </citation>
    <scope>NUCLEOTIDE SEQUENCE</scope>
</reference>
<evidence type="ECO:0000256" key="9">
    <source>
        <dbReference type="ARBA" id="ARBA00023028"/>
    </source>
</evidence>
<dbReference type="InterPro" id="IPR036770">
    <property type="entry name" value="Ankyrin_rpt-contain_sf"/>
</dbReference>
<dbReference type="Gene3D" id="1.25.40.20">
    <property type="entry name" value="Ankyrin repeat-containing domain"/>
    <property type="match status" value="1"/>
</dbReference>
<evidence type="ECO:0000259" key="16">
    <source>
        <dbReference type="PROSITE" id="PS50865"/>
    </source>
</evidence>
<keyword evidence="11" id="KW-0969">Cilium</keyword>
<feature type="repeat" description="ANK" evidence="14">
    <location>
        <begin position="78"/>
        <end position="110"/>
    </location>
</feature>
<dbReference type="Proteomes" id="UP000759131">
    <property type="component" value="Unassembled WGS sequence"/>
</dbReference>
<keyword evidence="13" id="KW-1053">Target membrane</keyword>
<dbReference type="InterPro" id="IPR002893">
    <property type="entry name" value="Znf_MYND"/>
</dbReference>
<evidence type="ECO:0000256" key="8">
    <source>
        <dbReference type="ARBA" id="ARBA00022833"/>
    </source>
</evidence>
<dbReference type="InterPro" id="IPR002110">
    <property type="entry name" value="Ankyrin_rpt"/>
</dbReference>
<keyword evidence="6" id="KW-0677">Repeat</keyword>
<keyword evidence="9" id="KW-0800">Toxin</keyword>
<accession>A0A7R9KVX0</accession>
<keyword evidence="9" id="KW-0528">Neurotoxin</keyword>
<keyword evidence="13" id="KW-0472">Membrane</keyword>
<feature type="repeat" description="ANK" evidence="14">
    <location>
        <begin position="44"/>
        <end position="76"/>
    </location>
</feature>
<keyword evidence="4" id="KW-1052">Target cell membrane</keyword>
<feature type="domain" description="MYND-type" evidence="16">
    <location>
        <begin position="325"/>
        <end position="362"/>
    </location>
</feature>
<dbReference type="GO" id="GO:0008270">
    <property type="term" value="F:zinc ion binding"/>
    <property type="evidence" value="ECO:0007669"/>
    <property type="project" value="UniProtKB-KW"/>
</dbReference>
<dbReference type="SUPFAM" id="SSF48403">
    <property type="entry name" value="Ankyrin repeat"/>
    <property type="match status" value="1"/>
</dbReference>